<reference evidence="1 2" key="1">
    <citation type="journal article" date="2013" name="Genome Biol.">
        <title>The genome sequence of the most widely cultivated cacao type and its use to identify candidate genes regulating pod color.</title>
        <authorList>
            <person name="Motamayor J.C."/>
            <person name="Mockaitis K."/>
            <person name="Schmutz J."/>
            <person name="Haiminen N."/>
            <person name="Iii D.L."/>
            <person name="Cornejo O."/>
            <person name="Findley S.D."/>
            <person name="Zheng P."/>
            <person name="Utro F."/>
            <person name="Royaert S."/>
            <person name="Saski C."/>
            <person name="Jenkins J."/>
            <person name="Podicheti R."/>
            <person name="Zhao M."/>
            <person name="Scheffler B.E."/>
            <person name="Stack J.C."/>
            <person name="Feltus F.A."/>
            <person name="Mustiga G.M."/>
            <person name="Amores F."/>
            <person name="Phillips W."/>
            <person name="Marelli J.P."/>
            <person name="May G.D."/>
            <person name="Shapiro H."/>
            <person name="Ma J."/>
            <person name="Bustamante C.D."/>
            <person name="Schnell R.J."/>
            <person name="Main D."/>
            <person name="Gilbert D."/>
            <person name="Parida L."/>
            <person name="Kuhn D.N."/>
        </authorList>
    </citation>
    <scope>NUCLEOTIDE SEQUENCE [LARGE SCALE GENOMIC DNA]</scope>
    <source>
        <strain evidence="2">cv. Matina 1-6</strain>
    </source>
</reference>
<dbReference type="SUPFAM" id="SSF56672">
    <property type="entry name" value="DNA/RNA polymerases"/>
    <property type="match status" value="1"/>
</dbReference>
<gene>
    <name evidence="1" type="ORF">TCM_014135</name>
</gene>
<dbReference type="EMBL" id="CM001881">
    <property type="protein sequence ID" value="EOY21968.1"/>
    <property type="molecule type" value="Genomic_DNA"/>
</dbReference>
<dbReference type="Proteomes" id="UP000026915">
    <property type="component" value="Chromosome 3"/>
</dbReference>
<evidence type="ECO:0000313" key="1">
    <source>
        <dbReference type="EMBL" id="EOY21968.1"/>
    </source>
</evidence>
<dbReference type="InParanoid" id="A0A061FY13"/>
<dbReference type="PANTHER" id="PTHR11439:SF498">
    <property type="entry name" value="DNAK FAMILY PROTEIN"/>
    <property type="match status" value="1"/>
</dbReference>
<accession>A0A061FY13</accession>
<dbReference type="eggNOG" id="KOG0017">
    <property type="taxonomic scope" value="Eukaryota"/>
</dbReference>
<dbReference type="STRING" id="3641.A0A061FY13"/>
<name>A0A061FY13_THECC</name>
<evidence type="ECO:0008006" key="3">
    <source>
        <dbReference type="Google" id="ProtNLM"/>
    </source>
</evidence>
<evidence type="ECO:0000313" key="2">
    <source>
        <dbReference type="Proteomes" id="UP000026915"/>
    </source>
</evidence>
<dbReference type="HOGENOM" id="CLU_572949_0_0_1"/>
<dbReference type="InterPro" id="IPR043502">
    <property type="entry name" value="DNA/RNA_pol_sf"/>
</dbReference>
<keyword evidence="2" id="KW-1185">Reference proteome</keyword>
<dbReference type="PANTHER" id="PTHR11439">
    <property type="entry name" value="GAG-POL-RELATED RETROTRANSPOSON"/>
    <property type="match status" value="1"/>
</dbReference>
<proteinExistence type="predicted"/>
<protein>
    <recommendedName>
        <fullName evidence="3">Reverse transcriptase Ty1/copia-type domain-containing protein</fullName>
    </recommendedName>
</protein>
<sequence>MLTASDGKKRLKKDLTCSHYGKKGHLKEKCYRLVGFLKDFKFTKSKTNSKKGKFVANNVTSMYEDESTMVQPKQEENSAGNGTMSQISVIKQQVSKLIELLNENGITCSDGPSIMDMIRVARASSGLYLMQDSQVKQDLSQFSFKNLVKNSFVSFVDSFKSKYKDFDLWHFSLPTADSTSPTEANYDIDPNQPIRKSTRTRNLPKYLEAYQVDLPSHASAVTSHPIAKFVSHHNLSPAHKAFTISLTSIQEHKTYHQVVTHSHWRHAMAAELQALEDNDTWSMYRYQLVVILLVLDVNNTFLHEDLDEEVYIDLPEGYVVQGEYLEDYSLFTMNTNDGEFIALLTYVDDILIGSTSAQTAAARKYTLDLLEEYGLLGAKPTSTLIDYNTKLTKASQEEEITDPTRYRQLVGKLLYLTFTRPDISFAMQTLAQFMDKPAHDHYMAAYRVLKYLKGALGQGILMGADSTVKISAYCDSD</sequence>
<dbReference type="Gramene" id="EOY21968">
    <property type="protein sequence ID" value="EOY21968"/>
    <property type="gene ID" value="TCM_014135"/>
</dbReference>
<organism evidence="1 2">
    <name type="scientific">Theobroma cacao</name>
    <name type="common">Cacao</name>
    <name type="synonym">Cocoa</name>
    <dbReference type="NCBI Taxonomy" id="3641"/>
    <lineage>
        <taxon>Eukaryota</taxon>
        <taxon>Viridiplantae</taxon>
        <taxon>Streptophyta</taxon>
        <taxon>Embryophyta</taxon>
        <taxon>Tracheophyta</taxon>
        <taxon>Spermatophyta</taxon>
        <taxon>Magnoliopsida</taxon>
        <taxon>eudicotyledons</taxon>
        <taxon>Gunneridae</taxon>
        <taxon>Pentapetalae</taxon>
        <taxon>rosids</taxon>
        <taxon>malvids</taxon>
        <taxon>Malvales</taxon>
        <taxon>Malvaceae</taxon>
        <taxon>Byttnerioideae</taxon>
        <taxon>Theobroma</taxon>
    </lineage>
</organism>
<dbReference type="AlphaFoldDB" id="A0A061FY13"/>